<gene>
    <name evidence="5" type="ORF">AMTR_s00088p00162200</name>
</gene>
<dbReference type="SUPFAM" id="SSF54197">
    <property type="entry name" value="HIT-like"/>
    <property type="match status" value="1"/>
</dbReference>
<evidence type="ECO:0000256" key="3">
    <source>
        <dbReference type="PROSITE-ProRule" id="PRU00464"/>
    </source>
</evidence>
<dbReference type="HOGENOM" id="CLU_842927_0_0_1"/>
<protein>
    <recommendedName>
        <fullName evidence="4">HIT domain-containing protein</fullName>
    </recommendedName>
</protein>
<dbReference type="Gramene" id="ERM99618">
    <property type="protein sequence ID" value="ERM99618"/>
    <property type="gene ID" value="AMTR_s00088p00162200"/>
</dbReference>
<feature type="domain" description="HIT" evidence="4">
    <location>
        <begin position="183"/>
        <end position="290"/>
    </location>
</feature>
<evidence type="ECO:0000313" key="6">
    <source>
        <dbReference type="Proteomes" id="UP000017836"/>
    </source>
</evidence>
<keyword evidence="6" id="KW-1185">Reference proteome</keyword>
<organism evidence="5 6">
    <name type="scientific">Amborella trichopoda</name>
    <dbReference type="NCBI Taxonomy" id="13333"/>
    <lineage>
        <taxon>Eukaryota</taxon>
        <taxon>Viridiplantae</taxon>
        <taxon>Streptophyta</taxon>
        <taxon>Embryophyta</taxon>
        <taxon>Tracheophyta</taxon>
        <taxon>Spermatophyta</taxon>
        <taxon>Magnoliopsida</taxon>
        <taxon>Amborellales</taxon>
        <taxon>Amborellaceae</taxon>
        <taxon>Amborella</taxon>
    </lineage>
</organism>
<dbReference type="GO" id="GO:0009150">
    <property type="term" value="P:purine ribonucleotide metabolic process"/>
    <property type="evidence" value="ECO:0000318"/>
    <property type="project" value="GO_Central"/>
</dbReference>
<dbReference type="EMBL" id="KI394998">
    <property type="protein sequence ID" value="ERM99618.1"/>
    <property type="molecule type" value="Genomic_DNA"/>
</dbReference>
<dbReference type="PROSITE" id="PS51084">
    <property type="entry name" value="HIT_2"/>
    <property type="match status" value="1"/>
</dbReference>
<dbReference type="AlphaFoldDB" id="W1NWB7"/>
<dbReference type="STRING" id="13333.W1NWB7"/>
<evidence type="ECO:0000256" key="2">
    <source>
        <dbReference type="PIRSR" id="PIRSR601310-3"/>
    </source>
</evidence>
<dbReference type="GO" id="GO:0006790">
    <property type="term" value="P:sulfur compound metabolic process"/>
    <property type="evidence" value="ECO:0000318"/>
    <property type="project" value="GO_Central"/>
</dbReference>
<dbReference type="GO" id="GO:0047627">
    <property type="term" value="F:adenylylsulfatase activity"/>
    <property type="evidence" value="ECO:0000318"/>
    <property type="project" value="GO_Central"/>
</dbReference>
<feature type="short sequence motif" description="Histidine triad motif" evidence="2 3">
    <location>
        <begin position="275"/>
        <end position="279"/>
    </location>
</feature>
<feature type="active site" description="Tele-AMP-histidine intermediate" evidence="1">
    <location>
        <position position="277"/>
    </location>
</feature>
<proteinExistence type="predicted"/>
<dbReference type="Proteomes" id="UP000017836">
    <property type="component" value="Unassembled WGS sequence"/>
</dbReference>
<dbReference type="PANTHER" id="PTHR47670">
    <property type="entry name" value="ADENYLYLSULFATASE HINT3"/>
    <property type="match status" value="1"/>
</dbReference>
<sequence>MLSSLLSNENLFPILGRAGWVDPDPELTWRDRGIIPDMPAACSGHMFCPRAQATTCWLYMRAKAVRKRTTSSTQLSYAESRSICSEQKGSIIMENHHHHLMVTRDNIIIQEGQHCDDHLGALISAATTQRRLSVISSHLSQQHSLSQQVLNSLSTASQSFSYNNNSEEDNKVRRIDDDEKQCVFCTIVVGDSPAFKLYEDNICLCILDAKPLSVGHSLIIPKSHFSSLEATPPSVVAAMCSVVPTLSNAIMKATHCDSFNLLVNSGASAGQVIFHTHLHIIPRRAHDQLWKSETFRRRPLKSDGDTALLADSIRGQLAHLIDKPDLVTEK</sequence>
<evidence type="ECO:0000256" key="1">
    <source>
        <dbReference type="PIRSR" id="PIRSR601310-1"/>
    </source>
</evidence>
<dbReference type="PRINTS" id="PR00332">
    <property type="entry name" value="HISTRIAD"/>
</dbReference>
<accession>W1NWB7</accession>
<dbReference type="Gene3D" id="3.30.428.10">
    <property type="entry name" value="HIT-like"/>
    <property type="match status" value="1"/>
</dbReference>
<dbReference type="InterPro" id="IPR019808">
    <property type="entry name" value="Histidine_triad_CS"/>
</dbReference>
<dbReference type="InterPro" id="IPR011146">
    <property type="entry name" value="HIT-like"/>
</dbReference>
<dbReference type="Pfam" id="PF01230">
    <property type="entry name" value="HIT"/>
    <property type="match status" value="1"/>
</dbReference>
<dbReference type="eggNOG" id="KOG3275">
    <property type="taxonomic scope" value="Eukaryota"/>
</dbReference>
<dbReference type="PROSITE" id="PS00892">
    <property type="entry name" value="HIT_1"/>
    <property type="match status" value="1"/>
</dbReference>
<dbReference type="InterPro" id="IPR001310">
    <property type="entry name" value="Histidine_triad_HIT"/>
</dbReference>
<evidence type="ECO:0000259" key="4">
    <source>
        <dbReference type="PROSITE" id="PS51084"/>
    </source>
</evidence>
<reference evidence="6" key="1">
    <citation type="journal article" date="2013" name="Science">
        <title>The Amborella genome and the evolution of flowering plants.</title>
        <authorList>
            <consortium name="Amborella Genome Project"/>
        </authorList>
    </citation>
    <scope>NUCLEOTIDE SEQUENCE [LARGE SCALE GENOMIC DNA]</scope>
</reference>
<evidence type="ECO:0000313" key="5">
    <source>
        <dbReference type="EMBL" id="ERM99618.1"/>
    </source>
</evidence>
<dbReference type="PANTHER" id="PTHR47670:SF1">
    <property type="entry name" value="ADENYLYLSULFATASE HINT3"/>
    <property type="match status" value="1"/>
</dbReference>
<dbReference type="InterPro" id="IPR036265">
    <property type="entry name" value="HIT-like_sf"/>
</dbReference>
<name>W1NWB7_AMBTC</name>